<evidence type="ECO:0000256" key="2">
    <source>
        <dbReference type="ARBA" id="ARBA00004245"/>
    </source>
</evidence>
<keyword evidence="3" id="KW-0813">Transport</keyword>
<dbReference type="InterPro" id="IPR001372">
    <property type="entry name" value="Dynein_light_chain_typ-1/2"/>
</dbReference>
<dbReference type="GO" id="GO:0015031">
    <property type="term" value="P:protein transport"/>
    <property type="evidence" value="ECO:0007669"/>
    <property type="project" value="UniProtKB-KW"/>
</dbReference>
<proteinExistence type="inferred from homology"/>
<dbReference type="GO" id="GO:0005868">
    <property type="term" value="C:cytoplasmic dynein complex"/>
    <property type="evidence" value="ECO:0007669"/>
    <property type="project" value="TreeGrafter"/>
</dbReference>
<keyword evidence="12" id="KW-1185">Reference proteome</keyword>
<keyword evidence="4 10" id="KW-0963">Cytoplasm</keyword>
<keyword evidence="5 10" id="KW-0493">Microtubule</keyword>
<evidence type="ECO:0000256" key="5">
    <source>
        <dbReference type="ARBA" id="ARBA00022701"/>
    </source>
</evidence>
<dbReference type="GO" id="GO:0005634">
    <property type="term" value="C:nucleus"/>
    <property type="evidence" value="ECO:0007669"/>
    <property type="project" value="UniProtKB-SubCell"/>
</dbReference>
<keyword evidence="6" id="KW-0509">mRNA transport</keyword>
<evidence type="ECO:0000256" key="7">
    <source>
        <dbReference type="ARBA" id="ARBA00022927"/>
    </source>
</evidence>
<evidence type="ECO:0000256" key="4">
    <source>
        <dbReference type="ARBA" id="ARBA00022490"/>
    </source>
</evidence>
<accession>A0A8J2S537</accession>
<name>A0A8J2S537_9STRA</name>
<evidence type="ECO:0000256" key="1">
    <source>
        <dbReference type="ARBA" id="ARBA00004123"/>
    </source>
</evidence>
<dbReference type="AlphaFoldDB" id="A0A8J2S537"/>
<dbReference type="Gene3D" id="3.30.740.10">
    <property type="entry name" value="Protein Inhibitor Of Neuronal Nitric Oxide Synthase"/>
    <property type="match status" value="1"/>
</dbReference>
<keyword evidence="10" id="KW-0505">Motor protein</keyword>
<comment type="caution">
    <text evidence="11">The sequence shown here is derived from an EMBL/GenBank/DDBJ whole genome shotgun (WGS) entry which is preliminary data.</text>
</comment>
<evidence type="ECO:0000313" key="11">
    <source>
        <dbReference type="EMBL" id="CAH0364543.1"/>
    </source>
</evidence>
<dbReference type="SUPFAM" id="SSF54648">
    <property type="entry name" value="DLC"/>
    <property type="match status" value="1"/>
</dbReference>
<evidence type="ECO:0000256" key="10">
    <source>
        <dbReference type="RuleBase" id="RU365010"/>
    </source>
</evidence>
<dbReference type="PANTHER" id="PTHR11886">
    <property type="entry name" value="DYNEIN LIGHT CHAIN"/>
    <property type="match status" value="1"/>
</dbReference>
<keyword evidence="10" id="KW-0243">Dynein</keyword>
<comment type="similarity">
    <text evidence="10">Belongs to the dynein light chain family.</text>
</comment>
<dbReference type="SMART" id="SM01375">
    <property type="entry name" value="Dynein_light"/>
    <property type="match status" value="1"/>
</dbReference>
<evidence type="ECO:0000256" key="6">
    <source>
        <dbReference type="ARBA" id="ARBA00022816"/>
    </source>
</evidence>
<reference evidence="11" key="1">
    <citation type="submission" date="2021-11" db="EMBL/GenBank/DDBJ databases">
        <authorList>
            <consortium name="Genoscope - CEA"/>
            <person name="William W."/>
        </authorList>
    </citation>
    <scope>NUCLEOTIDE SEQUENCE</scope>
</reference>
<evidence type="ECO:0000256" key="9">
    <source>
        <dbReference type="ARBA" id="ARBA00023242"/>
    </source>
</evidence>
<dbReference type="GO" id="GO:0007017">
    <property type="term" value="P:microtubule-based process"/>
    <property type="evidence" value="ECO:0007669"/>
    <property type="project" value="InterPro"/>
</dbReference>
<organism evidence="11 12">
    <name type="scientific">Pelagomonas calceolata</name>
    <dbReference type="NCBI Taxonomy" id="35677"/>
    <lineage>
        <taxon>Eukaryota</taxon>
        <taxon>Sar</taxon>
        <taxon>Stramenopiles</taxon>
        <taxon>Ochrophyta</taxon>
        <taxon>Pelagophyceae</taxon>
        <taxon>Pelagomonadales</taxon>
        <taxon>Pelagomonadaceae</taxon>
        <taxon>Pelagomonas</taxon>
    </lineage>
</organism>
<gene>
    <name evidence="11" type="ORF">PECAL_1P09100</name>
</gene>
<keyword evidence="9" id="KW-0539">Nucleus</keyword>
<dbReference type="OrthoDB" id="10033309at2759"/>
<dbReference type="EMBL" id="CAKKNE010000001">
    <property type="protein sequence ID" value="CAH0364543.1"/>
    <property type="molecule type" value="Genomic_DNA"/>
</dbReference>
<dbReference type="PANTHER" id="PTHR11886:SF35">
    <property type="entry name" value="DYNEIN LIGHT CHAIN"/>
    <property type="match status" value="1"/>
</dbReference>
<dbReference type="Proteomes" id="UP000789595">
    <property type="component" value="Unassembled WGS sequence"/>
</dbReference>
<protein>
    <recommendedName>
        <fullName evidence="10">Dynein light chain</fullName>
    </recommendedName>
</protein>
<dbReference type="Pfam" id="PF01221">
    <property type="entry name" value="Dynein_light"/>
    <property type="match status" value="1"/>
</dbReference>
<dbReference type="GO" id="GO:0051028">
    <property type="term" value="P:mRNA transport"/>
    <property type="evidence" value="ECO:0007669"/>
    <property type="project" value="UniProtKB-KW"/>
</dbReference>
<dbReference type="FunFam" id="3.30.740.10:FF:000005">
    <property type="entry name" value="Dynein light chain"/>
    <property type="match status" value="1"/>
</dbReference>
<evidence type="ECO:0000256" key="8">
    <source>
        <dbReference type="ARBA" id="ARBA00023212"/>
    </source>
</evidence>
<evidence type="ECO:0000256" key="3">
    <source>
        <dbReference type="ARBA" id="ARBA00022448"/>
    </source>
</evidence>
<comment type="subcellular location">
    <subcellularLocation>
        <location evidence="2 10">Cytoplasm</location>
        <location evidence="2 10">Cytoskeleton</location>
    </subcellularLocation>
    <subcellularLocation>
        <location evidence="1">Nucleus</location>
    </subcellularLocation>
</comment>
<sequence>MSGARAVIKSSTMVQDELEEAIKVSTMALHSTNSEQEAAAQIKQTFEQRTNRTWHCLVGRNFACYVTYESKSFAYFYIGQQGVCLFCTD</sequence>
<dbReference type="GO" id="GO:0045505">
    <property type="term" value="F:dynein intermediate chain binding"/>
    <property type="evidence" value="ECO:0007669"/>
    <property type="project" value="TreeGrafter"/>
</dbReference>
<dbReference type="GO" id="GO:0005874">
    <property type="term" value="C:microtubule"/>
    <property type="evidence" value="ECO:0007669"/>
    <property type="project" value="UniProtKB-KW"/>
</dbReference>
<evidence type="ECO:0000313" key="12">
    <source>
        <dbReference type="Proteomes" id="UP000789595"/>
    </source>
</evidence>
<dbReference type="InterPro" id="IPR037177">
    <property type="entry name" value="DLC_sf"/>
</dbReference>
<keyword evidence="7" id="KW-0653">Protein transport</keyword>
<keyword evidence="8 10" id="KW-0206">Cytoskeleton</keyword>